<proteinExistence type="predicted"/>
<dbReference type="AlphaFoldDB" id="A0AAD9ULW0"/>
<feature type="region of interest" description="Disordered" evidence="1">
    <location>
        <begin position="1"/>
        <end position="41"/>
    </location>
</feature>
<sequence>MGADWDAQKGKAGGQRSLGTLVEEKEEENPGLSIPRSARATQWPPTNFLPIMVVDWRRYGDRVHRRHSRTTSVATDT</sequence>
<keyword evidence="3" id="KW-1185">Reference proteome</keyword>
<comment type="caution">
    <text evidence="2">The sequence shown here is derived from an EMBL/GenBank/DDBJ whole genome shotgun (WGS) entry which is preliminary data.</text>
</comment>
<evidence type="ECO:0000313" key="3">
    <source>
        <dbReference type="Proteomes" id="UP001209878"/>
    </source>
</evidence>
<reference evidence="2" key="1">
    <citation type="journal article" date="2023" name="Mol. Biol. Evol.">
        <title>Third-Generation Sequencing Reveals the Adaptive Role of the Epigenome in Three Deep-Sea Polychaetes.</title>
        <authorList>
            <person name="Perez M."/>
            <person name="Aroh O."/>
            <person name="Sun Y."/>
            <person name="Lan Y."/>
            <person name="Juniper S.K."/>
            <person name="Young C.R."/>
            <person name="Angers B."/>
            <person name="Qian P.Y."/>
        </authorList>
    </citation>
    <scope>NUCLEOTIDE SEQUENCE</scope>
    <source>
        <strain evidence="2">R07B-5</strain>
    </source>
</reference>
<organism evidence="2 3">
    <name type="scientific">Ridgeia piscesae</name>
    <name type="common">Tubeworm</name>
    <dbReference type="NCBI Taxonomy" id="27915"/>
    <lineage>
        <taxon>Eukaryota</taxon>
        <taxon>Metazoa</taxon>
        <taxon>Spiralia</taxon>
        <taxon>Lophotrochozoa</taxon>
        <taxon>Annelida</taxon>
        <taxon>Polychaeta</taxon>
        <taxon>Sedentaria</taxon>
        <taxon>Canalipalpata</taxon>
        <taxon>Sabellida</taxon>
        <taxon>Siboglinidae</taxon>
        <taxon>Ridgeia</taxon>
    </lineage>
</organism>
<gene>
    <name evidence="2" type="ORF">NP493_2g01030</name>
</gene>
<evidence type="ECO:0000313" key="2">
    <source>
        <dbReference type="EMBL" id="KAK2194080.1"/>
    </source>
</evidence>
<dbReference type="EMBL" id="JAODUO010000002">
    <property type="protein sequence ID" value="KAK2194080.1"/>
    <property type="molecule type" value="Genomic_DNA"/>
</dbReference>
<evidence type="ECO:0000256" key="1">
    <source>
        <dbReference type="SAM" id="MobiDB-lite"/>
    </source>
</evidence>
<protein>
    <submittedName>
        <fullName evidence="2">Uncharacterized protein</fullName>
    </submittedName>
</protein>
<name>A0AAD9ULW0_RIDPI</name>
<accession>A0AAD9ULW0</accession>
<dbReference type="Proteomes" id="UP001209878">
    <property type="component" value="Unassembled WGS sequence"/>
</dbReference>